<name>A0ABU6NQH6_9BACI</name>
<keyword evidence="2" id="KW-0378">Hydrolase</keyword>
<keyword evidence="2" id="KW-0255">Endonuclease</keyword>
<organism evidence="2 3">
    <name type="scientific">Shouchella miscanthi</name>
    <dbReference type="NCBI Taxonomy" id="2598861"/>
    <lineage>
        <taxon>Bacteria</taxon>
        <taxon>Bacillati</taxon>
        <taxon>Bacillota</taxon>
        <taxon>Bacilli</taxon>
        <taxon>Bacillales</taxon>
        <taxon>Bacillaceae</taxon>
        <taxon>Shouchella</taxon>
    </lineage>
</organism>
<protein>
    <submittedName>
        <fullName evidence="2">HNH endonuclease</fullName>
    </submittedName>
</protein>
<dbReference type="RefSeq" id="WP_328238118.1">
    <property type="nucleotide sequence ID" value="NZ_JAROAS010000035.1"/>
</dbReference>
<dbReference type="Pfam" id="PF14279">
    <property type="entry name" value="HNH_5"/>
    <property type="match status" value="1"/>
</dbReference>
<proteinExistence type="predicted"/>
<reference evidence="2 3" key="1">
    <citation type="submission" date="2023-03" db="EMBL/GenBank/DDBJ databases">
        <title>Bacillus Genome Sequencing.</title>
        <authorList>
            <person name="Dunlap C."/>
        </authorList>
    </citation>
    <scope>NUCLEOTIDE SEQUENCE [LARGE SCALE GENOMIC DNA]</scope>
    <source>
        <strain evidence="2 3">B-4107</strain>
    </source>
</reference>
<dbReference type="EMBL" id="JAROAS010000035">
    <property type="protein sequence ID" value="MED4129465.1"/>
    <property type="molecule type" value="Genomic_DNA"/>
</dbReference>
<feature type="domain" description="HNH endonuclease 5" evidence="1">
    <location>
        <begin position="3"/>
        <end position="31"/>
    </location>
</feature>
<evidence type="ECO:0000313" key="3">
    <source>
        <dbReference type="Proteomes" id="UP001341820"/>
    </source>
</evidence>
<evidence type="ECO:0000313" key="2">
    <source>
        <dbReference type="EMBL" id="MED4129465.1"/>
    </source>
</evidence>
<sequence length="32" mass="3623">MQCYVCDTVLTRENESEEHILLNAIGGKLKSK</sequence>
<accession>A0ABU6NQH6</accession>
<dbReference type="GO" id="GO:0004519">
    <property type="term" value="F:endonuclease activity"/>
    <property type="evidence" value="ECO:0007669"/>
    <property type="project" value="UniProtKB-KW"/>
</dbReference>
<dbReference type="Proteomes" id="UP001341820">
    <property type="component" value="Unassembled WGS sequence"/>
</dbReference>
<keyword evidence="2" id="KW-0540">Nuclease</keyword>
<keyword evidence="3" id="KW-1185">Reference proteome</keyword>
<dbReference type="InterPro" id="IPR029471">
    <property type="entry name" value="HNH_5"/>
</dbReference>
<evidence type="ECO:0000259" key="1">
    <source>
        <dbReference type="Pfam" id="PF14279"/>
    </source>
</evidence>
<comment type="caution">
    <text evidence="2">The sequence shown here is derived from an EMBL/GenBank/DDBJ whole genome shotgun (WGS) entry which is preliminary data.</text>
</comment>
<gene>
    <name evidence="2" type="ORF">P5F74_15125</name>
</gene>